<dbReference type="EMBL" id="JAYMYS010000009">
    <property type="protein sequence ID" value="KAK7380557.1"/>
    <property type="molecule type" value="Genomic_DNA"/>
</dbReference>
<evidence type="ECO:0000313" key="1">
    <source>
        <dbReference type="EMBL" id="KAK7380557.1"/>
    </source>
</evidence>
<sequence length="119" mass="13688">MSCSTYIRGICLLGSGLLQGLSDFMLHDIVGDYEEQRQKLINDVNYFNSKRQFEDEHSENMMHLGEIGISDPQIVRSKGSFRFNKRTCLAMDHTKTAKKCSNLFTEDDSLYIDLKGIFH</sequence>
<accession>A0AAN9P0G6</accession>
<evidence type="ECO:0000313" key="2">
    <source>
        <dbReference type="Proteomes" id="UP001386955"/>
    </source>
</evidence>
<reference evidence="1 2" key="1">
    <citation type="submission" date="2024-01" db="EMBL/GenBank/DDBJ databases">
        <title>The genomes of 5 underutilized Papilionoideae crops provide insights into root nodulation and disease resistanc.</title>
        <authorList>
            <person name="Jiang F."/>
        </authorList>
    </citation>
    <scope>NUCLEOTIDE SEQUENCE [LARGE SCALE GENOMIC DNA]</scope>
    <source>
        <strain evidence="1">DUOXIRENSHENG_FW03</strain>
        <tissue evidence="1">Leaves</tissue>
    </source>
</reference>
<proteinExistence type="predicted"/>
<dbReference type="Proteomes" id="UP001386955">
    <property type="component" value="Unassembled WGS sequence"/>
</dbReference>
<protein>
    <submittedName>
        <fullName evidence="1">Uncharacterized protein</fullName>
    </submittedName>
</protein>
<gene>
    <name evidence="1" type="ORF">VNO78_33070</name>
</gene>
<dbReference type="AlphaFoldDB" id="A0AAN9P0G6"/>
<organism evidence="1 2">
    <name type="scientific">Psophocarpus tetragonolobus</name>
    <name type="common">Winged bean</name>
    <name type="synonym">Dolichos tetragonolobus</name>
    <dbReference type="NCBI Taxonomy" id="3891"/>
    <lineage>
        <taxon>Eukaryota</taxon>
        <taxon>Viridiplantae</taxon>
        <taxon>Streptophyta</taxon>
        <taxon>Embryophyta</taxon>
        <taxon>Tracheophyta</taxon>
        <taxon>Spermatophyta</taxon>
        <taxon>Magnoliopsida</taxon>
        <taxon>eudicotyledons</taxon>
        <taxon>Gunneridae</taxon>
        <taxon>Pentapetalae</taxon>
        <taxon>rosids</taxon>
        <taxon>fabids</taxon>
        <taxon>Fabales</taxon>
        <taxon>Fabaceae</taxon>
        <taxon>Papilionoideae</taxon>
        <taxon>50 kb inversion clade</taxon>
        <taxon>NPAAA clade</taxon>
        <taxon>indigoferoid/millettioid clade</taxon>
        <taxon>Phaseoleae</taxon>
        <taxon>Psophocarpus</taxon>
    </lineage>
</organism>
<name>A0AAN9P0G6_PSOTE</name>
<comment type="caution">
    <text evidence="1">The sequence shown here is derived from an EMBL/GenBank/DDBJ whole genome shotgun (WGS) entry which is preliminary data.</text>
</comment>
<keyword evidence="2" id="KW-1185">Reference proteome</keyword>